<dbReference type="EMBL" id="AP019309">
    <property type="protein sequence ID" value="BBH27292.1"/>
    <property type="molecule type" value="Genomic_DNA"/>
</dbReference>
<dbReference type="Pfam" id="PF13749">
    <property type="entry name" value="HATPase_c_4"/>
    <property type="match status" value="1"/>
</dbReference>
<organism evidence="1 2">
    <name type="scientific">Intestinibaculum porci</name>
    <dbReference type="NCBI Taxonomy" id="2487118"/>
    <lineage>
        <taxon>Bacteria</taxon>
        <taxon>Bacillati</taxon>
        <taxon>Bacillota</taxon>
        <taxon>Erysipelotrichia</taxon>
        <taxon>Erysipelotrichales</taxon>
        <taxon>Erysipelotrichaceae</taxon>
        <taxon>Intestinibaculum</taxon>
    </lineage>
</organism>
<keyword evidence="2" id="KW-1185">Reference proteome</keyword>
<dbReference type="InterPro" id="IPR038475">
    <property type="entry name" value="RecG_C_sf"/>
</dbReference>
<evidence type="ECO:0000313" key="2">
    <source>
        <dbReference type="Proteomes" id="UP000268059"/>
    </source>
</evidence>
<dbReference type="PANTHER" id="PTHR30595">
    <property type="entry name" value="GLPR-RELATED TRANSCRIPTIONAL REPRESSOR"/>
    <property type="match status" value="1"/>
</dbReference>
<sequence>MEDTIEVFKEYYTYDIISGMTRNYIEQIPEKAFREALANAIVHREWDLPSSVQVAMYKDRIEITSPGGLPAVLSQYEYLNTMISNLRNPKIADVFLKIDLIEKLDTGVTRIKEAYKHFQRKPLFQVNENSITVTLPLITQASHQREYLVMKELENKDLCSRKE</sequence>
<dbReference type="AlphaFoldDB" id="A0A3G9J9Q9"/>
<dbReference type="RefSeq" id="WP_125120037.1">
    <property type="nucleotide sequence ID" value="NZ_AP019309.1"/>
</dbReference>
<dbReference type="InParanoid" id="A0A3G9J9Q9"/>
<dbReference type="PANTHER" id="PTHR30595:SF6">
    <property type="entry name" value="SCHLAFEN ALBA-2 DOMAIN-CONTAINING PROTEIN"/>
    <property type="match status" value="1"/>
</dbReference>
<gene>
    <name evidence="1" type="ORF">SG0102_22260</name>
</gene>
<dbReference type="Gene3D" id="3.30.565.60">
    <property type="match status" value="1"/>
</dbReference>
<evidence type="ECO:0000313" key="1">
    <source>
        <dbReference type="EMBL" id="BBH27292.1"/>
    </source>
</evidence>
<proteinExistence type="predicted"/>
<dbReference type="Proteomes" id="UP000268059">
    <property type="component" value="Chromosome"/>
</dbReference>
<accession>A0A3G9J9Q9</accession>
<dbReference type="OrthoDB" id="9813719at2"/>
<protein>
    <submittedName>
        <fullName evidence="1">Uncharacterized protein</fullName>
    </submittedName>
</protein>
<reference evidence="1 2" key="1">
    <citation type="submission" date="2018-11" db="EMBL/GenBank/DDBJ databases">
        <title>Novel Erysipelotrichaceae bacterium isolated from small intestine of a swine.</title>
        <authorList>
            <person name="Kim J.S."/>
            <person name="Choe H."/>
            <person name="Lee Y.R."/>
            <person name="Kim K.M."/>
            <person name="Park D.S."/>
        </authorList>
    </citation>
    <scope>NUCLEOTIDE SEQUENCE [LARGE SCALE GENOMIC DNA]</scope>
    <source>
        <strain evidence="1 2">SG0102</strain>
    </source>
</reference>
<dbReference type="KEGG" id="ebm:SG0102_22260"/>
<name>A0A3G9J9Q9_9FIRM</name>